<dbReference type="RefSeq" id="WP_109373542.1">
    <property type="nucleotide sequence ID" value="NZ_JBEEWF010000006.1"/>
</dbReference>
<name>A0ABV1LAE9_9GAMM</name>
<dbReference type="SUPFAM" id="SSF63840">
    <property type="entry name" value="Ribonuclease domain of colicin E3"/>
    <property type="match status" value="1"/>
</dbReference>
<dbReference type="EMBL" id="JBEEWF010000006">
    <property type="protein sequence ID" value="MEQ5348714.1"/>
    <property type="molecule type" value="Genomic_DNA"/>
</dbReference>
<evidence type="ECO:0000313" key="4">
    <source>
        <dbReference type="Proteomes" id="UP001436462"/>
    </source>
</evidence>
<feature type="compositionally biased region" description="Basic and acidic residues" evidence="1">
    <location>
        <begin position="339"/>
        <end position="374"/>
    </location>
</feature>
<feature type="domain" description="Colicin E3-like ribonuclease" evidence="2">
    <location>
        <begin position="358"/>
        <end position="438"/>
    </location>
</feature>
<evidence type="ECO:0000313" key="3">
    <source>
        <dbReference type="EMBL" id="MEQ5348714.1"/>
    </source>
</evidence>
<feature type="region of interest" description="Disordered" evidence="1">
    <location>
        <begin position="339"/>
        <end position="387"/>
    </location>
</feature>
<comment type="caution">
    <text evidence="3">The sequence shown here is derived from an EMBL/GenBank/DDBJ whole genome shotgun (WGS) entry which is preliminary data.</text>
</comment>
<dbReference type="InterPro" id="IPR036302">
    <property type="entry name" value="Pyosin/cloacin_T_dom_sf"/>
</dbReference>
<gene>
    <name evidence="3" type="ORF">ABN253_11030</name>
</gene>
<reference evidence="3 4" key="1">
    <citation type="submission" date="2024-04" db="EMBL/GenBank/DDBJ databases">
        <title>Role of Flies in the Dissemination of Carbapenem-Resistant Enterobacteriaceae (CRE): An Epidemiological and Genomic Study in China.</title>
        <authorList>
            <person name="Kaichao C."/>
            <person name="Zhang R."/>
            <person name="Chen S."/>
        </authorList>
    </citation>
    <scope>NUCLEOTIDE SEQUENCE [LARGE SCALE GENOMIC DNA]</scope>
    <source>
        <strain evidence="4">fly-1011</strain>
    </source>
</reference>
<protein>
    <submittedName>
        <fullName evidence="3">Colicin E3/pyocin S6 family cytotoxin</fullName>
    </submittedName>
</protein>
<keyword evidence="4" id="KW-1185">Reference proteome</keyword>
<dbReference type="Proteomes" id="UP001436462">
    <property type="component" value="Unassembled WGS sequence"/>
</dbReference>
<feature type="region of interest" description="Disordered" evidence="1">
    <location>
        <begin position="414"/>
        <end position="441"/>
    </location>
</feature>
<proteinExistence type="predicted"/>
<dbReference type="Pfam" id="PF09000">
    <property type="entry name" value="Cytotoxic"/>
    <property type="match status" value="1"/>
</dbReference>
<sequence length="441" mass="48893">MSERVKPIEVMKRNICPVCAKIDCIFLIKDKHCKEMMDAFREGDITKAIKIYSQRYLQYAGMMSGSLKKAVGSYDSIVQMLTSAPKPQISISAELNTAITSAQSTLIPGKSINKANLAPVAIFTPVVTTTNATVASETLGAILGRALGLGAGLMLYSPPVGVGSDRYPSMIYQEFPQNKETALTEAGQRLNIPKEAQLRDIAKQKGIINTSATVIEQVVNGTKQIELVKTNVPVKTRVVEARKTVEKGIFAYTLPNEKQERIVQIGSAEILTGTALPQPERHRYLLGKVYDIPRFNNLPLDAPTFFTESEKEQSSLKEPIILVFPWELGIKPIYLSTGKKDKPRQGVKERGHSYHEPPKTQDIKGLGELKESKPKTPKQGGAGRRTRWIGDKGRKIYEWDYQHGEIEGYRASDGQHIGAFDPKTGNQLKPADPKRSIKKYL</sequence>
<organism evidence="3 4">
    <name type="scientific">Proteus genomosp. 6</name>
    <dbReference type="NCBI Taxonomy" id="1311820"/>
    <lineage>
        <taxon>Bacteria</taxon>
        <taxon>Pseudomonadati</taxon>
        <taxon>Pseudomonadota</taxon>
        <taxon>Gammaproteobacteria</taxon>
        <taxon>Enterobacterales</taxon>
        <taxon>Morganellaceae</taxon>
        <taxon>Proteus</taxon>
    </lineage>
</organism>
<dbReference type="SUPFAM" id="SSF69369">
    <property type="entry name" value="Cloacin translocation domain"/>
    <property type="match status" value="1"/>
</dbReference>
<evidence type="ECO:0000256" key="1">
    <source>
        <dbReference type="SAM" id="MobiDB-lite"/>
    </source>
</evidence>
<accession>A0ABV1LAE9</accession>
<dbReference type="InterPro" id="IPR036725">
    <property type="entry name" value="ColE3_ribonuclease_sf"/>
</dbReference>
<dbReference type="InterPro" id="IPR009105">
    <property type="entry name" value="Colicin_E3_ribonuclease"/>
</dbReference>
<evidence type="ECO:0000259" key="2">
    <source>
        <dbReference type="Pfam" id="PF09000"/>
    </source>
</evidence>
<dbReference type="Gene3D" id="3.10.380.10">
    <property type="entry name" value="Colicin E3-like ribonuclease domain"/>
    <property type="match status" value="1"/>
</dbReference>